<keyword evidence="2" id="KW-0472">Membrane</keyword>
<dbReference type="RefSeq" id="WP_344909624.1">
    <property type="nucleotide sequence ID" value="NZ_BAABDL010000014.1"/>
</dbReference>
<keyword evidence="4" id="KW-0418">Kinase</keyword>
<feature type="domain" description="Protein kinase" evidence="3">
    <location>
        <begin position="126"/>
        <end position="458"/>
    </location>
</feature>
<dbReference type="Pfam" id="PF03109">
    <property type="entry name" value="ABC1"/>
    <property type="match status" value="1"/>
</dbReference>
<evidence type="ECO:0000313" key="5">
    <source>
        <dbReference type="Proteomes" id="UP001501734"/>
    </source>
</evidence>
<dbReference type="GO" id="GO:0016301">
    <property type="term" value="F:kinase activity"/>
    <property type="evidence" value="ECO:0007669"/>
    <property type="project" value="UniProtKB-KW"/>
</dbReference>
<dbReference type="InterPro" id="IPR011009">
    <property type="entry name" value="Kinase-like_dom_sf"/>
</dbReference>
<dbReference type="Proteomes" id="UP001501734">
    <property type="component" value="Unassembled WGS sequence"/>
</dbReference>
<comment type="caution">
    <text evidence="4">The sequence shown here is derived from an EMBL/GenBank/DDBJ whole genome shotgun (WGS) entry which is preliminary data.</text>
</comment>
<dbReference type="EMBL" id="BAABDL010000014">
    <property type="protein sequence ID" value="GAA4058926.1"/>
    <property type="molecule type" value="Genomic_DNA"/>
</dbReference>
<dbReference type="PANTHER" id="PTHR10566">
    <property type="entry name" value="CHAPERONE-ACTIVITY OF BC1 COMPLEX CABC1 -RELATED"/>
    <property type="match status" value="1"/>
</dbReference>
<dbReference type="InterPro" id="IPR050154">
    <property type="entry name" value="UbiB_kinase"/>
</dbReference>
<dbReference type="CDD" id="cd05121">
    <property type="entry name" value="ABC1_ADCK3-like"/>
    <property type="match status" value="1"/>
</dbReference>
<keyword evidence="4" id="KW-0808">Transferase</keyword>
<keyword evidence="5" id="KW-1185">Reference proteome</keyword>
<dbReference type="Gene3D" id="1.10.510.10">
    <property type="entry name" value="Transferase(Phosphotransferase) domain 1"/>
    <property type="match status" value="1"/>
</dbReference>
<dbReference type="SMART" id="SM00220">
    <property type="entry name" value="S_TKc"/>
    <property type="match status" value="1"/>
</dbReference>
<reference evidence="5" key="1">
    <citation type="journal article" date="2019" name="Int. J. Syst. Evol. Microbiol.">
        <title>The Global Catalogue of Microorganisms (GCM) 10K type strain sequencing project: providing services to taxonomists for standard genome sequencing and annotation.</title>
        <authorList>
            <consortium name="The Broad Institute Genomics Platform"/>
            <consortium name="The Broad Institute Genome Sequencing Center for Infectious Disease"/>
            <person name="Wu L."/>
            <person name="Ma J."/>
        </authorList>
    </citation>
    <scope>NUCLEOTIDE SEQUENCE [LARGE SCALE GENOMIC DNA]</scope>
    <source>
        <strain evidence="5">JCM 17250</strain>
    </source>
</reference>
<protein>
    <submittedName>
        <fullName evidence="4">AarF/ABC1/UbiB kinase family protein</fullName>
    </submittedName>
</protein>
<dbReference type="InterPro" id="IPR000719">
    <property type="entry name" value="Prot_kinase_dom"/>
</dbReference>
<sequence>MIEKRFRHLQRYKDIIVAFSRNGLGFLLEQLGLNDLHIIPKRKYQERKANVEEKTLGERIRLILEELGPTFIKVGQMASTRPDLLTDDIIDELEKLQTHAPPFPFQEAKAIIEAELGVPVGEVFAKIDHEPLAAASIGQVHLGVLKSGEQVAIKVQRPNIASKIATDFEILKELASLAELRIEWAAQYRAREVVDEFASMISQELDYVVEARNSKRIRKQFSADELVKVPEIFDQYTTSKVLVMEYVEGVKLSEIIEGMSARFEPKQIADHLARMTFQQVLIDGFFHADPHPGNVLVREDNQIVLLDFGMVGRLTATMKENFGMMLIHMIQEDTAGMVEYLLKMGDTPETVDRSALQDDVDLLMDKYYRVALSEISLADAIRELFHVVQKHQISLSPDYTTLAKTLLTLEGTIEQLDPDLSIIEVAKPFGKQLIRERYRPKRILRETIGQITDYIELFSGFPDQVKKVSSVVKNGRVRFEITTPDLDKILKKLDRISNQLSFAIVMLAFSIIMVGLIIGTALVGESTVLWSIPAIEIGSFVAAFMFLWLIYSIFKSGRF</sequence>
<proteinExistence type="inferred from homology"/>
<feature type="transmembrane region" description="Helical" evidence="2">
    <location>
        <begin position="528"/>
        <end position="554"/>
    </location>
</feature>
<evidence type="ECO:0000256" key="2">
    <source>
        <dbReference type="SAM" id="Phobius"/>
    </source>
</evidence>
<evidence type="ECO:0000313" key="4">
    <source>
        <dbReference type="EMBL" id="GAA4058926.1"/>
    </source>
</evidence>
<feature type="transmembrane region" description="Helical" evidence="2">
    <location>
        <begin position="500"/>
        <end position="522"/>
    </location>
</feature>
<evidence type="ECO:0000259" key="3">
    <source>
        <dbReference type="PROSITE" id="PS50011"/>
    </source>
</evidence>
<comment type="similarity">
    <text evidence="1">Belongs to the protein kinase superfamily. ADCK protein kinase family.</text>
</comment>
<keyword evidence="2" id="KW-0812">Transmembrane</keyword>
<name>A0ABP7V4E1_9BACI</name>
<dbReference type="PROSITE" id="PS50011">
    <property type="entry name" value="PROTEIN_KINASE_DOM"/>
    <property type="match status" value="1"/>
</dbReference>
<dbReference type="SUPFAM" id="SSF56112">
    <property type="entry name" value="Protein kinase-like (PK-like)"/>
    <property type="match status" value="1"/>
</dbReference>
<evidence type="ECO:0000256" key="1">
    <source>
        <dbReference type="ARBA" id="ARBA00009670"/>
    </source>
</evidence>
<accession>A0ABP7V4E1</accession>
<organism evidence="4 5">
    <name type="scientific">Amphibacillus indicireducens</name>
    <dbReference type="NCBI Taxonomy" id="1076330"/>
    <lineage>
        <taxon>Bacteria</taxon>
        <taxon>Bacillati</taxon>
        <taxon>Bacillota</taxon>
        <taxon>Bacilli</taxon>
        <taxon>Bacillales</taxon>
        <taxon>Bacillaceae</taxon>
        <taxon>Amphibacillus</taxon>
    </lineage>
</organism>
<gene>
    <name evidence="4" type="ORF">GCM10022410_02640</name>
</gene>
<keyword evidence="2" id="KW-1133">Transmembrane helix</keyword>
<dbReference type="PANTHER" id="PTHR10566:SF113">
    <property type="entry name" value="PROTEIN ACTIVITY OF BC1 COMPLEX KINASE 7, CHLOROPLASTIC"/>
    <property type="match status" value="1"/>
</dbReference>
<dbReference type="InterPro" id="IPR004147">
    <property type="entry name" value="ABC1_dom"/>
</dbReference>